<dbReference type="PANTHER" id="PTHR37300">
    <property type="entry name" value="UPF0291 PROTEIN CBO2609/CLC_2481"/>
    <property type="match status" value="1"/>
</dbReference>
<dbReference type="Gene3D" id="1.10.287.540">
    <property type="entry name" value="Helix hairpin bin"/>
    <property type="match status" value="1"/>
</dbReference>
<dbReference type="AlphaFoldDB" id="A0A2I2AC98"/>
<dbReference type="PANTHER" id="PTHR37300:SF1">
    <property type="entry name" value="UPF0291 PROTEIN YNZC"/>
    <property type="match status" value="1"/>
</dbReference>
<dbReference type="GO" id="GO:0005737">
    <property type="term" value="C:cytoplasm"/>
    <property type="evidence" value="ECO:0007669"/>
    <property type="project" value="UniProtKB-SubCell"/>
</dbReference>
<evidence type="ECO:0000313" key="3">
    <source>
        <dbReference type="EMBL" id="PLA77000.1"/>
    </source>
</evidence>
<keyword evidence="1 2" id="KW-0963">Cytoplasm</keyword>
<dbReference type="HAMAP" id="MF_01103">
    <property type="entry name" value="UPF0291"/>
    <property type="match status" value="1"/>
</dbReference>
<proteinExistence type="inferred from homology"/>
<dbReference type="Proteomes" id="UP000234579">
    <property type="component" value="Unassembled WGS sequence"/>
</dbReference>
<protein>
    <recommendedName>
        <fullName evidence="2">UPF0291 protein CYR79_03470</fullName>
    </recommendedName>
</protein>
<evidence type="ECO:0000256" key="2">
    <source>
        <dbReference type="HAMAP-Rule" id="MF_01103"/>
    </source>
</evidence>
<evidence type="ECO:0000313" key="4">
    <source>
        <dbReference type="Proteomes" id="UP000234579"/>
    </source>
</evidence>
<accession>A0A2I2AC98</accession>
<comment type="caution">
    <text evidence="3">The sequence shown here is derived from an EMBL/GenBank/DDBJ whole genome shotgun (WGS) entry which is preliminary data.</text>
</comment>
<reference evidence="4" key="1">
    <citation type="submission" date="2017-12" db="EMBL/GenBank/DDBJ databases">
        <authorList>
            <person name="Christensen H."/>
        </authorList>
    </citation>
    <scope>NUCLEOTIDE SEQUENCE [LARGE SCALE GENOMIC DNA]</scope>
    <source>
        <strain evidence="4">268A</strain>
    </source>
</reference>
<name>A0A2I2AC98_9LACO</name>
<dbReference type="InterPro" id="IPR009242">
    <property type="entry name" value="DUF896"/>
</dbReference>
<organism evidence="3 4">
    <name type="scientific">Ligilactobacillus agilis</name>
    <dbReference type="NCBI Taxonomy" id="1601"/>
    <lineage>
        <taxon>Bacteria</taxon>
        <taxon>Bacillati</taxon>
        <taxon>Bacillota</taxon>
        <taxon>Bacilli</taxon>
        <taxon>Lactobacillales</taxon>
        <taxon>Lactobacillaceae</taxon>
        <taxon>Ligilactobacillus</taxon>
    </lineage>
</organism>
<gene>
    <name evidence="3" type="ORF">CYR79_03470</name>
</gene>
<dbReference type="Pfam" id="PF05979">
    <property type="entry name" value="DUF896"/>
    <property type="match status" value="1"/>
</dbReference>
<dbReference type="SUPFAM" id="SSF158221">
    <property type="entry name" value="YnzC-like"/>
    <property type="match status" value="1"/>
</dbReference>
<evidence type="ECO:0000256" key="1">
    <source>
        <dbReference type="ARBA" id="ARBA00022490"/>
    </source>
</evidence>
<dbReference type="EMBL" id="PKGI01000017">
    <property type="protein sequence ID" value="PLA77000.1"/>
    <property type="molecule type" value="Genomic_DNA"/>
</dbReference>
<sequence>MMENKGIPQELIDRINFLAKKKKTTGLSEDEKIEQQSLRETYLAMFRENFRSHIEMLQVYDKDGKEVTPEKVKEIQRKKGLRDD</sequence>
<comment type="similarity">
    <text evidence="2">Belongs to the UPF0291 family.</text>
</comment>
<comment type="subcellular location">
    <subcellularLocation>
        <location evidence="2">Cytoplasm</location>
    </subcellularLocation>
</comment>